<dbReference type="Proteomes" id="UP001275932">
    <property type="component" value="Unassembled WGS sequence"/>
</dbReference>
<evidence type="ECO:0000256" key="4">
    <source>
        <dbReference type="ARBA" id="ARBA00023277"/>
    </source>
</evidence>
<dbReference type="SUPFAM" id="SSF51338">
    <property type="entry name" value="Composite domain of metallo-dependent hydrolases"/>
    <property type="match status" value="1"/>
</dbReference>
<dbReference type="InterPro" id="IPR006680">
    <property type="entry name" value="Amidohydro-rel"/>
</dbReference>
<keyword evidence="4 5" id="KW-0119">Carbohydrate metabolism</keyword>
<comment type="similarity">
    <text evidence="1 5">Belongs to the metallo-dependent hydrolases superfamily. NagA family.</text>
</comment>
<keyword evidence="3 5" id="KW-0378">Hydrolase</keyword>
<dbReference type="Gene3D" id="3.20.20.140">
    <property type="entry name" value="Metal-dependent hydrolases"/>
    <property type="match status" value="1"/>
</dbReference>
<sequence length="383" mass="41649">MNDLIIKNAVLKNEFDEFCPSDISVNGGKIARISRKIDENAESVFDAGGAFLSAGFIDCHFHGAGGFDFCDGDFDALYEIAKLKLKEGVTGILPATLSLPFETLKKSFECAKKYEEANFSSMPRLLGIHLEGPFVNPKMAGAQNPEFLKPCDIDFVKNLNDVFKIKKISYAPELDFDCNFLKEISNMGIFPSSAHSSAGFGVFSNARKFGLKGITHFANRQSQITSRDIGSTGAGLLFDDIWIEIIADKKHLSEDMLKLVFAKKNFEKIILITDSMRASWLKDGVSTLGGLKVAVKNGKARLCDGGALAGSVLKMNDAVKNFAKITGGHVLKIAECASKNVAESLNLSGVGRIKENFWADFALLDENARILAVFAGGKLCFKA</sequence>
<accession>A0ABU4WI89</accession>
<reference evidence="7 8" key="1">
    <citation type="submission" date="2022-03" db="EMBL/GenBank/DDBJ databases">
        <title>Novel taxa within the pig intestine.</title>
        <authorList>
            <person name="Wylensek D."/>
            <person name="Bishof K."/>
            <person name="Afrizal A."/>
            <person name="Clavel T."/>
        </authorList>
    </citation>
    <scope>NUCLEOTIDE SEQUENCE [LARGE SCALE GENOMIC DNA]</scope>
    <source>
        <strain evidence="7 8">CLA-KB-P66</strain>
    </source>
</reference>
<dbReference type="Gene3D" id="2.30.40.10">
    <property type="entry name" value="Urease, subunit C, domain 1"/>
    <property type="match status" value="1"/>
</dbReference>
<evidence type="ECO:0000256" key="5">
    <source>
        <dbReference type="PIRNR" id="PIRNR038994"/>
    </source>
</evidence>
<dbReference type="Pfam" id="PF01979">
    <property type="entry name" value="Amidohydro_1"/>
    <property type="match status" value="1"/>
</dbReference>
<keyword evidence="2" id="KW-0479">Metal-binding</keyword>
<protein>
    <submittedName>
        <fullName evidence="7">Amidohydrolase family protein</fullName>
    </submittedName>
</protein>
<evidence type="ECO:0000256" key="3">
    <source>
        <dbReference type="ARBA" id="ARBA00022801"/>
    </source>
</evidence>
<organism evidence="7 8">
    <name type="scientific">Intestinicryptomonas porci</name>
    <dbReference type="NCBI Taxonomy" id="2926320"/>
    <lineage>
        <taxon>Bacteria</taxon>
        <taxon>Pseudomonadati</taxon>
        <taxon>Verrucomicrobiota</taxon>
        <taxon>Opitutia</taxon>
        <taxon>Opitutales</taxon>
        <taxon>Intestinicryptomonaceae</taxon>
        <taxon>Intestinicryptomonas</taxon>
    </lineage>
</organism>
<comment type="caution">
    <text evidence="7">The sequence shown here is derived from an EMBL/GenBank/DDBJ whole genome shotgun (WGS) entry which is preliminary data.</text>
</comment>
<dbReference type="SUPFAM" id="SSF51556">
    <property type="entry name" value="Metallo-dependent hydrolases"/>
    <property type="match status" value="1"/>
</dbReference>
<proteinExistence type="inferred from homology"/>
<gene>
    <name evidence="7" type="ORF">MOX91_04715</name>
</gene>
<evidence type="ECO:0000313" key="7">
    <source>
        <dbReference type="EMBL" id="MDX8415483.1"/>
    </source>
</evidence>
<name>A0ABU4WI89_9BACT</name>
<dbReference type="InterPro" id="IPR011059">
    <property type="entry name" value="Metal-dep_hydrolase_composite"/>
</dbReference>
<dbReference type="InterPro" id="IPR003764">
    <property type="entry name" value="GlcNAc_6-P_deAcase"/>
</dbReference>
<feature type="domain" description="Amidohydrolase-related" evidence="6">
    <location>
        <begin position="52"/>
        <end position="379"/>
    </location>
</feature>
<dbReference type="RefSeq" id="WP_370396931.1">
    <property type="nucleotide sequence ID" value="NZ_JALBUT010000004.1"/>
</dbReference>
<evidence type="ECO:0000259" key="6">
    <source>
        <dbReference type="Pfam" id="PF01979"/>
    </source>
</evidence>
<evidence type="ECO:0000256" key="1">
    <source>
        <dbReference type="ARBA" id="ARBA00010716"/>
    </source>
</evidence>
<dbReference type="PIRSF" id="PIRSF038994">
    <property type="entry name" value="NagA"/>
    <property type="match status" value="1"/>
</dbReference>
<dbReference type="InterPro" id="IPR032466">
    <property type="entry name" value="Metal_Hydrolase"/>
</dbReference>
<evidence type="ECO:0000256" key="2">
    <source>
        <dbReference type="ARBA" id="ARBA00022723"/>
    </source>
</evidence>
<dbReference type="PANTHER" id="PTHR11113:SF14">
    <property type="entry name" value="N-ACETYLGLUCOSAMINE-6-PHOSPHATE DEACETYLASE"/>
    <property type="match status" value="1"/>
</dbReference>
<dbReference type="PANTHER" id="PTHR11113">
    <property type="entry name" value="N-ACETYLGLUCOSAMINE-6-PHOSPHATE DEACETYLASE"/>
    <property type="match status" value="1"/>
</dbReference>
<evidence type="ECO:0000313" key="8">
    <source>
        <dbReference type="Proteomes" id="UP001275932"/>
    </source>
</evidence>
<dbReference type="EMBL" id="JALBUT010000004">
    <property type="protein sequence ID" value="MDX8415483.1"/>
    <property type="molecule type" value="Genomic_DNA"/>
</dbReference>
<keyword evidence="8" id="KW-1185">Reference proteome</keyword>